<evidence type="ECO:0008006" key="3">
    <source>
        <dbReference type="Google" id="ProtNLM"/>
    </source>
</evidence>
<name>A0ABS8XPT5_9BURK</name>
<protein>
    <recommendedName>
        <fullName evidence="3">L,D-transpeptidase catalytic domain</fullName>
    </recommendedName>
</protein>
<sequence>MTEPTRPTNRIPNSNQNSFHKILYTKSLDQSGWLAIRIPEGIVAVPEYLKVSENQTKDGRIYFSILEGRYKGKIASLALENREKCLISAKRGSGAKLIAKILGRQQLKSVARHGEVRNQLVAKLSFDGKIATISLDSDVDFTETNPTSPDYNKTLHSKPLPKGTYKILTPDGAHNARFTNFYVQYQSDLKYHTVWFPIEYAGNHNSSFVHVGNLSEGCVTIYQFDMWNSVYDYLIKNRMDSNGKYVGTITIE</sequence>
<dbReference type="EMBL" id="JAJTWT010000020">
    <property type="protein sequence ID" value="MCE4540659.1"/>
    <property type="molecule type" value="Genomic_DNA"/>
</dbReference>
<proteinExistence type="predicted"/>
<evidence type="ECO:0000313" key="2">
    <source>
        <dbReference type="Proteomes" id="UP001201463"/>
    </source>
</evidence>
<organism evidence="1 2">
    <name type="scientific">Pelomonas caseinilytica</name>
    <dbReference type="NCBI Taxonomy" id="2906763"/>
    <lineage>
        <taxon>Bacteria</taxon>
        <taxon>Pseudomonadati</taxon>
        <taxon>Pseudomonadota</taxon>
        <taxon>Betaproteobacteria</taxon>
        <taxon>Burkholderiales</taxon>
        <taxon>Sphaerotilaceae</taxon>
        <taxon>Roseateles</taxon>
    </lineage>
</organism>
<comment type="caution">
    <text evidence="1">The sequence shown here is derived from an EMBL/GenBank/DDBJ whole genome shotgun (WGS) entry which is preliminary data.</text>
</comment>
<reference evidence="1 2" key="1">
    <citation type="submission" date="2021-12" db="EMBL/GenBank/DDBJ databases">
        <title>Genome seq of p7.</title>
        <authorList>
            <person name="Seo T."/>
        </authorList>
    </citation>
    <scope>NUCLEOTIDE SEQUENCE [LARGE SCALE GENOMIC DNA]</scope>
    <source>
        <strain evidence="1 2">P7</strain>
    </source>
</reference>
<keyword evidence="2" id="KW-1185">Reference proteome</keyword>
<dbReference type="RefSeq" id="WP_233395271.1">
    <property type="nucleotide sequence ID" value="NZ_JAJTWT010000020.1"/>
</dbReference>
<accession>A0ABS8XPT5</accession>
<gene>
    <name evidence="1" type="ORF">LXT12_25835</name>
</gene>
<dbReference type="Proteomes" id="UP001201463">
    <property type="component" value="Unassembled WGS sequence"/>
</dbReference>
<evidence type="ECO:0000313" key="1">
    <source>
        <dbReference type="EMBL" id="MCE4540659.1"/>
    </source>
</evidence>